<organism evidence="1 2">
    <name type="scientific">Methanosarcina acetivorans (strain ATCC 35395 / DSM 2834 / JCM 12185 / C2A)</name>
    <dbReference type="NCBI Taxonomy" id="188937"/>
    <lineage>
        <taxon>Archaea</taxon>
        <taxon>Methanobacteriati</taxon>
        <taxon>Methanobacteriota</taxon>
        <taxon>Stenosarchaea group</taxon>
        <taxon>Methanomicrobia</taxon>
        <taxon>Methanosarcinales</taxon>
        <taxon>Methanosarcinaceae</taxon>
        <taxon>Methanosarcina</taxon>
    </lineage>
</organism>
<protein>
    <submittedName>
        <fullName evidence="1">Uncharacterized protein</fullName>
    </submittedName>
</protein>
<sequence length="69" mass="7893">MPELQHRLSILPRKTTFRVHKNGLAGTRTQGLCLAKAAIFQLIYKPERDERSIKDLRFEDLIGLSASGW</sequence>
<name>Q8TQC7_METAC</name>
<dbReference type="EMBL" id="AE010299">
    <property type="protein sequence ID" value="AAM05031.1"/>
    <property type="molecule type" value="Genomic_DNA"/>
</dbReference>
<dbReference type="HOGENOM" id="CLU_2766010_0_0_2"/>
<evidence type="ECO:0000313" key="2">
    <source>
        <dbReference type="Proteomes" id="UP000002487"/>
    </source>
</evidence>
<dbReference type="AlphaFoldDB" id="Q8TQC7"/>
<proteinExistence type="predicted"/>
<accession>Q8TQC7</accession>
<evidence type="ECO:0000313" key="1">
    <source>
        <dbReference type="EMBL" id="AAM05031.1"/>
    </source>
</evidence>
<reference evidence="1 2" key="1">
    <citation type="journal article" date="2002" name="Genome Res.">
        <title>The genome of Methanosarcina acetivorans reveals extensive metabolic and physiological diversity.</title>
        <authorList>
            <person name="Galagan J.E."/>
            <person name="Nusbaum C."/>
            <person name="Roy A."/>
            <person name="Endrizzi M.G."/>
            <person name="Macdonald P."/>
            <person name="FitzHugh W."/>
            <person name="Calvo S."/>
            <person name="Engels R."/>
            <person name="Smirnov S."/>
            <person name="Atnoor D."/>
            <person name="Brown A."/>
            <person name="Allen N."/>
            <person name="Naylor J."/>
            <person name="Stange-Thomann N."/>
            <person name="DeArellano K."/>
            <person name="Johnson R."/>
            <person name="Linton L."/>
            <person name="McEwan P."/>
            <person name="McKernan K."/>
            <person name="Talamas J."/>
            <person name="Tirrell A."/>
            <person name="Ye W."/>
            <person name="Zimmer A."/>
            <person name="Barber R.D."/>
            <person name="Cann I."/>
            <person name="Graham D.E."/>
            <person name="Grahame D.A."/>
            <person name="Guss A."/>
            <person name="Hedderich R."/>
            <person name="Ingram-Smith C."/>
            <person name="Kuettner C.H."/>
            <person name="Krzycki J.A."/>
            <person name="Leigh J.A."/>
            <person name="Li W."/>
            <person name="Liu J."/>
            <person name="Mukhopadhyay B."/>
            <person name="Reeve J.N."/>
            <person name="Smith K."/>
            <person name="Springer T.A."/>
            <person name="Umayam L.A."/>
            <person name="White O."/>
            <person name="White R.H."/>
            <person name="de Macario E.C."/>
            <person name="Ferry J.G."/>
            <person name="Jarrell K.F."/>
            <person name="Jing H."/>
            <person name="Macario A.J.L."/>
            <person name="Paulsen I."/>
            <person name="Pritchett M."/>
            <person name="Sowers K.R."/>
            <person name="Swanson R.V."/>
            <person name="Zinder S.H."/>
            <person name="Lander E."/>
            <person name="Metcalf W.W."/>
            <person name="Birren B."/>
        </authorList>
    </citation>
    <scope>NUCLEOTIDE SEQUENCE [LARGE SCALE GENOMIC DNA]</scope>
    <source>
        <strain evidence="2">ATCC 35395 / DSM 2834 / JCM 12185 / C2A</strain>
    </source>
</reference>
<dbReference type="Proteomes" id="UP000002487">
    <property type="component" value="Chromosome"/>
</dbReference>
<keyword evidence="2" id="KW-1185">Reference proteome</keyword>
<dbReference type="InParanoid" id="Q8TQC7"/>
<gene>
    <name evidence="1" type="ordered locus">MA_1619</name>
</gene>
<dbReference type="KEGG" id="mac:MA_1619"/>
<dbReference type="EnsemblBacteria" id="AAM05031">
    <property type="protein sequence ID" value="AAM05031"/>
    <property type="gene ID" value="MA_1619"/>
</dbReference>